<organism evidence="2 3">
    <name type="scientific">Nesidiocoris tenuis</name>
    <dbReference type="NCBI Taxonomy" id="355587"/>
    <lineage>
        <taxon>Eukaryota</taxon>
        <taxon>Metazoa</taxon>
        <taxon>Ecdysozoa</taxon>
        <taxon>Arthropoda</taxon>
        <taxon>Hexapoda</taxon>
        <taxon>Insecta</taxon>
        <taxon>Pterygota</taxon>
        <taxon>Neoptera</taxon>
        <taxon>Paraneoptera</taxon>
        <taxon>Hemiptera</taxon>
        <taxon>Heteroptera</taxon>
        <taxon>Panheteroptera</taxon>
        <taxon>Cimicomorpha</taxon>
        <taxon>Miridae</taxon>
        <taxon>Dicyphina</taxon>
        <taxon>Nesidiocoris</taxon>
    </lineage>
</organism>
<proteinExistence type="predicted"/>
<feature type="non-terminal residue" evidence="2">
    <location>
        <position position="154"/>
    </location>
</feature>
<keyword evidence="3" id="KW-1185">Reference proteome</keyword>
<dbReference type="AlphaFoldDB" id="A0A6H5H3F7"/>
<dbReference type="EMBL" id="CADCXU010023041">
    <property type="protein sequence ID" value="CAB0010486.1"/>
    <property type="molecule type" value="Genomic_DNA"/>
</dbReference>
<protein>
    <submittedName>
        <fullName evidence="2">Uncharacterized protein</fullName>
    </submittedName>
</protein>
<accession>A0A6H5H3F7</accession>
<name>A0A6H5H3F7_9HEMI</name>
<feature type="region of interest" description="Disordered" evidence="1">
    <location>
        <begin position="56"/>
        <end position="154"/>
    </location>
</feature>
<reference evidence="2 3" key="1">
    <citation type="submission" date="2020-02" db="EMBL/GenBank/DDBJ databases">
        <authorList>
            <person name="Ferguson B K."/>
        </authorList>
    </citation>
    <scope>NUCLEOTIDE SEQUENCE [LARGE SCALE GENOMIC DNA]</scope>
</reference>
<gene>
    <name evidence="2" type="ORF">NTEN_LOCUS15530</name>
</gene>
<feature type="compositionally biased region" description="Polar residues" evidence="1">
    <location>
        <begin position="138"/>
        <end position="154"/>
    </location>
</feature>
<dbReference type="Proteomes" id="UP000479000">
    <property type="component" value="Unassembled WGS sequence"/>
</dbReference>
<evidence type="ECO:0000313" key="3">
    <source>
        <dbReference type="Proteomes" id="UP000479000"/>
    </source>
</evidence>
<sequence>MAFRETAVNGRLFFFFFGGAAGGRTARRPALIERFVSLDHRVSYACSSIPPAEPIARVDRAVRPPLRPAAAPARPARPPPPRHLPPAAPTAGRIDGLPVTSRAPAVGLSPPPRRRAAAPSTGPRRLGLSRLQSPHLRLTSSKPIGTKSTNYSKH</sequence>
<feature type="compositionally biased region" description="Pro residues" evidence="1">
    <location>
        <begin position="75"/>
        <end position="88"/>
    </location>
</feature>
<evidence type="ECO:0000313" key="2">
    <source>
        <dbReference type="EMBL" id="CAB0010486.1"/>
    </source>
</evidence>
<evidence type="ECO:0000256" key="1">
    <source>
        <dbReference type="SAM" id="MobiDB-lite"/>
    </source>
</evidence>